<dbReference type="GO" id="GO:0016787">
    <property type="term" value="F:hydrolase activity"/>
    <property type="evidence" value="ECO:0007669"/>
    <property type="project" value="UniProtKB-KW"/>
</dbReference>
<dbReference type="KEGG" id="pect:BN1012_Phect2091"/>
<dbReference type="InterPro" id="IPR029058">
    <property type="entry name" value="AB_hydrolase_fold"/>
</dbReference>
<keyword evidence="2" id="KW-0378">Hydrolase</keyword>
<dbReference type="STRING" id="1458461.BN1012_Phect2091"/>
<reference evidence="2 3" key="1">
    <citation type="journal article" date="2014" name="Front. Genet.">
        <title>Genome and metabolic network of "Candidatus Phaeomarinobacter ectocarpi" Ec32, a new candidate genus of Alphaproteobacteria frequently associated with brown algae.</title>
        <authorList>
            <person name="Dittami S.M."/>
            <person name="Barbeyron T."/>
            <person name="Boyen C."/>
            <person name="Cambefort J."/>
            <person name="Collet G."/>
            <person name="Delage L."/>
            <person name="Gobet A."/>
            <person name="Groisillier A."/>
            <person name="Leblanc C."/>
            <person name="Michel G."/>
            <person name="Scornet D."/>
            <person name="Siegel A."/>
            <person name="Tapia J.E."/>
            <person name="Tonon T."/>
        </authorList>
    </citation>
    <scope>NUCLEOTIDE SEQUENCE [LARGE SCALE GENOMIC DNA]</scope>
    <source>
        <strain evidence="2 3">Ec32</strain>
    </source>
</reference>
<dbReference type="Pfam" id="PF12697">
    <property type="entry name" value="Abhydrolase_6"/>
    <property type="match status" value="1"/>
</dbReference>
<dbReference type="PANTHER" id="PTHR43798">
    <property type="entry name" value="MONOACYLGLYCEROL LIPASE"/>
    <property type="match status" value="1"/>
</dbReference>
<dbReference type="SUPFAM" id="SSF53474">
    <property type="entry name" value="alpha/beta-Hydrolases"/>
    <property type="match status" value="1"/>
</dbReference>
<dbReference type="HOGENOM" id="CLU_020336_22_1_5"/>
<sequence length="303" mass="33965">MSEVPSHQFFDGSDARISYWEWGDPAGQPILLIHATGFHARVWDETVSHLPQSYRIISVDMRGHGQSEKKGLLLDWSLVAKDVGDLVDHLGLTNVIGAGHSMGGHCLTQIAKTRPQIFERLLLIDPVMMPPANYESSPYNDLTDPSEHMVARRRDAWTGWEEMYDRFKDRHPYSLWEPQALEDYCRHGIRPNEDGDGYRLACPPVMEASVYMGSINANLTGTLKEMTLPVTILRAKGREPGDEAVMDFALSPTWDQLYKEFGNGRDVSLPHLSHFIPMQDPALTAHFILNAQASAEEAVAAAK</sequence>
<keyword evidence="3" id="KW-1185">Reference proteome</keyword>
<dbReference type="OrthoDB" id="9804723at2"/>
<proteinExistence type="predicted"/>
<dbReference type="PATRIC" id="fig|1458461.3.peg.2097"/>
<evidence type="ECO:0000313" key="2">
    <source>
        <dbReference type="EMBL" id="CDO60304.1"/>
    </source>
</evidence>
<dbReference type="AlphaFoldDB" id="X5MG07"/>
<name>X5MG07_9HYPH</name>
<dbReference type="InterPro" id="IPR050266">
    <property type="entry name" value="AB_hydrolase_sf"/>
</dbReference>
<gene>
    <name evidence="2" type="ORF">BN1012_Phect2091</name>
</gene>
<dbReference type="Gene3D" id="3.40.50.1820">
    <property type="entry name" value="alpha/beta hydrolase"/>
    <property type="match status" value="1"/>
</dbReference>
<accession>X5MG07</accession>
<evidence type="ECO:0000313" key="3">
    <source>
        <dbReference type="Proteomes" id="UP000032160"/>
    </source>
</evidence>
<organism evidence="2 3">
    <name type="scientific">Candidatus Phaeomarinibacter ectocarpi</name>
    <dbReference type="NCBI Taxonomy" id="1458461"/>
    <lineage>
        <taxon>Bacteria</taxon>
        <taxon>Pseudomonadati</taxon>
        <taxon>Pseudomonadota</taxon>
        <taxon>Alphaproteobacteria</taxon>
        <taxon>Hyphomicrobiales</taxon>
        <taxon>Parvibaculaceae</taxon>
        <taxon>Candidatus Phaeomarinibacter</taxon>
    </lineage>
</organism>
<protein>
    <submittedName>
        <fullName evidence="2">Alpha/beta hydrolase fold</fullName>
    </submittedName>
</protein>
<dbReference type="EMBL" id="HG966617">
    <property type="protein sequence ID" value="CDO60304.1"/>
    <property type="molecule type" value="Genomic_DNA"/>
</dbReference>
<dbReference type="Proteomes" id="UP000032160">
    <property type="component" value="Chromosome I"/>
</dbReference>
<dbReference type="InterPro" id="IPR000073">
    <property type="entry name" value="AB_hydrolase_1"/>
</dbReference>
<dbReference type="RefSeq" id="WP_043948402.1">
    <property type="nucleotide sequence ID" value="NZ_HG966617.1"/>
</dbReference>
<dbReference type="PRINTS" id="PR00111">
    <property type="entry name" value="ABHYDROLASE"/>
</dbReference>
<evidence type="ECO:0000259" key="1">
    <source>
        <dbReference type="Pfam" id="PF12697"/>
    </source>
</evidence>
<feature type="domain" description="AB hydrolase-1" evidence="1">
    <location>
        <begin position="30"/>
        <end position="285"/>
    </location>
</feature>